<dbReference type="InterPro" id="IPR008979">
    <property type="entry name" value="Galactose-bd-like_sf"/>
</dbReference>
<dbReference type="NCBIfam" id="TIGR04183">
    <property type="entry name" value="Por_Secre_tail"/>
    <property type="match status" value="1"/>
</dbReference>
<dbReference type="Gene3D" id="2.60.120.430">
    <property type="entry name" value="Galactose-binding lectin"/>
    <property type="match status" value="3"/>
</dbReference>
<protein>
    <submittedName>
        <fullName evidence="3">T9SS type A sorting domain-containing protein</fullName>
    </submittedName>
</protein>
<feature type="chain" id="PRO_5037514291" evidence="2">
    <location>
        <begin position="24"/>
        <end position="1572"/>
    </location>
</feature>
<dbReference type="EMBL" id="JAAMPU010000106">
    <property type="protein sequence ID" value="NMH28642.1"/>
    <property type="molecule type" value="Genomic_DNA"/>
</dbReference>
<keyword evidence="4" id="KW-1185">Reference proteome</keyword>
<dbReference type="InterPro" id="IPR026444">
    <property type="entry name" value="Secre_tail"/>
</dbReference>
<feature type="signal peptide" evidence="2">
    <location>
        <begin position="1"/>
        <end position="23"/>
    </location>
</feature>
<dbReference type="RefSeq" id="WP_169527747.1">
    <property type="nucleotide sequence ID" value="NZ_JAAMPU010000106.1"/>
</dbReference>
<gene>
    <name evidence="3" type="ORF">G6047_11420</name>
</gene>
<dbReference type="Pfam" id="PF11617">
    <property type="entry name" value="Cu-binding_MopE"/>
    <property type="match status" value="1"/>
</dbReference>
<accession>A0A972FV57</accession>
<keyword evidence="1 2" id="KW-0732">Signal</keyword>
<dbReference type="Gene3D" id="2.60.40.1080">
    <property type="match status" value="2"/>
</dbReference>
<organism evidence="3 4">
    <name type="scientific">Flavobacterium silvaticum</name>
    <dbReference type="NCBI Taxonomy" id="1852020"/>
    <lineage>
        <taxon>Bacteria</taxon>
        <taxon>Pseudomonadati</taxon>
        <taxon>Bacteroidota</taxon>
        <taxon>Flavobacteriia</taxon>
        <taxon>Flavobacteriales</taxon>
        <taxon>Flavobacteriaceae</taxon>
        <taxon>Flavobacterium</taxon>
    </lineage>
</organism>
<dbReference type="SUPFAM" id="SSF49785">
    <property type="entry name" value="Galactose-binding domain-like"/>
    <property type="match status" value="2"/>
</dbReference>
<evidence type="ECO:0000313" key="3">
    <source>
        <dbReference type="EMBL" id="NMH28642.1"/>
    </source>
</evidence>
<reference evidence="3" key="1">
    <citation type="submission" date="2020-02" db="EMBL/GenBank/DDBJ databases">
        <title>Flavobacterium sp. genome.</title>
        <authorList>
            <person name="Jung H.S."/>
            <person name="Baek J.H."/>
            <person name="Jeon C.O."/>
        </authorList>
    </citation>
    <scope>NUCLEOTIDE SEQUENCE</scope>
    <source>
        <strain evidence="3">SE-s28</strain>
    </source>
</reference>
<dbReference type="InterPro" id="IPR021655">
    <property type="entry name" value="Put_metal-bd"/>
</dbReference>
<dbReference type="Proteomes" id="UP000712080">
    <property type="component" value="Unassembled WGS sequence"/>
</dbReference>
<evidence type="ECO:0000256" key="2">
    <source>
        <dbReference type="SAM" id="SignalP"/>
    </source>
</evidence>
<name>A0A972FV57_9FLAO</name>
<sequence length="1572" mass="166440">MQQIKKLVFLLFILAASIPGSFAQTECAGTSTELSQGSGLPQYRYAFTTSGTDVTVEFEVLSPLTGLVGYAWNLTNGFSETQMTNVSGQIFRKTFTGQTIGGTFSVAAKFAWAAGGFAVTKQFNYTVGNTCGGGSSLPAPTFGTFTVPAKVLGDADFAITPPSSNSAGAFTYTSSNTGVATIVGGNSIHIVGGGTSTITANQAATTSYSTGSTTASFVVTVPNTTPTAGPATPPARNAWDVLSEYGAAYTNQTGVTFYDFGGSTIVGDVTLADNSVVKKYTTHSYSGISTNAAQSLNVSAMTYLHMDVWSPDFVSFRVKLEAANGSNVELEVPGAKSQGAWNSYDIPLSSYSAVDLNNLRYIVPVTFNPNNTTLFITNVYFYRPATALPPPTLGTFTVPAKNLGDADFAITPPTSNSSGAFSYTSSNTNVATIVGGNSIHIVGGGSSTITATQAATGSYGSASTTATFVVSYPAPGASPVPPARDPADVVSMFTGTPTVYANAITAVRADWSNGATTMTPVSNGANTALRVDNMGYLGLITNGANFSVVGKTKLHVDVYLNTSLPSLFVFLLAPGDNNYQVNGLSAGWNSLDIDLTNYPGADLSNVYGLKFESNSSPSAFQMYLDNVYFYVPAGIDPTITNFDIPAKVVGDAPFVLTPPTSNSSGSFSYTSSNTNVATIIGSTVTVVGAGTSTITAYQAADGAYEAGSITGTLVVSNPPLATAAPTPPARNDWDVISLYSNAYTTQSSPNWQNIASTTDEQLQGNDTKKMSNFNIEIVTFNATDVSAMTTLHVDVYSDDCTGLNFWLLNNGDRVAQRSLTAGQWNSIDIPLSTYTAQGLNLNGVSLLKFESLNGAGKTVYVDNIYFYRSATALPPTITDFTVPAQPYGAAPFTLTAPTSNSSGAFTYTSSNTNVATIVGSTVTVVGPGTSTITATQAASGSYGSGSITAQLVVAYPAPGPSPIPPARTADRVVSMYTGTPTVYANAITAVRSYWTGATTMTEVANGTNTALRLDNFGFLGLVDQNEVHFSAEGMSHLHVDVYLNEPLSNLFIFLLSNGDHQYTATNLTAGWNSLSIPLTNFPGATLSDIYGLKFEQNTTPTQMYIDNVYFSNECYTYYADADSDGYGDPANSILACEATPGYVLNNTDCNDAALAINPGHAEVLYNGVDDNCNGQLDEGNQLLSNVINAQCGITLAAINSVIQVTTFPNITQYRYQVYKVVGGVETGAPQYVERAQGYFSFTNMASYDYASTYSIRVQLQRNGIWLGYYGTACQVSTPALLDNPNGSGAINPSQCGIQLATISTLIATPSLLGATAYKFRVTNQTDSSVPGQVQEIERTQNYFALTMLPYYFYGTTYSVEVAVKTNGVFSGYGAPCPISSPGVPMINNCDQHMAQQNSYISTASLNKATAYRFEVSLVDGNDNPVSSQIVDRTLSYFNFSMVPGYIPGGKYMVRVAVRTTGYHSPFGEACFVYAPGALRQDGTQQPEVIAQRFNATVFPNPYAESFSLDLDSTSEEAVQVRVYDMIGKLLEERSFEASRIELAQFGEKYPSGVYNIVLTQSGNVKTLRVIKR</sequence>
<evidence type="ECO:0000256" key="1">
    <source>
        <dbReference type="ARBA" id="ARBA00022729"/>
    </source>
</evidence>
<comment type="caution">
    <text evidence="3">The sequence shown here is derived from an EMBL/GenBank/DDBJ whole genome shotgun (WGS) entry which is preliminary data.</text>
</comment>
<evidence type="ECO:0000313" key="4">
    <source>
        <dbReference type="Proteomes" id="UP000712080"/>
    </source>
</evidence>
<dbReference type="InterPro" id="IPR008964">
    <property type="entry name" value="Invasin/intimin_cell_adhesion"/>
</dbReference>
<proteinExistence type="predicted"/>
<dbReference type="SUPFAM" id="SSF49373">
    <property type="entry name" value="Invasin/intimin cell-adhesion fragments"/>
    <property type="match status" value="2"/>
</dbReference>